<dbReference type="Pfam" id="PF08450">
    <property type="entry name" value="SGL"/>
    <property type="match status" value="1"/>
</dbReference>
<accession>A0AAD7U0L1</accession>
<dbReference type="InterPro" id="IPR011042">
    <property type="entry name" value="6-blade_b-propeller_TolB-like"/>
</dbReference>
<dbReference type="InterPro" id="IPR005511">
    <property type="entry name" value="SMP-30"/>
</dbReference>
<evidence type="ECO:0000256" key="6">
    <source>
        <dbReference type="ARBA" id="ARBA00022553"/>
    </source>
</evidence>
<dbReference type="GO" id="GO:0005509">
    <property type="term" value="F:calcium ion binding"/>
    <property type="evidence" value="ECO:0007669"/>
    <property type="project" value="TreeGrafter"/>
</dbReference>
<comment type="caution">
    <text evidence="14">The sequence shown here is derived from an EMBL/GenBank/DDBJ whole genome shotgun (WGS) entry which is preliminary data.</text>
</comment>
<dbReference type="PANTHER" id="PTHR10907">
    <property type="entry name" value="REGUCALCIN"/>
    <property type="match status" value="1"/>
</dbReference>
<evidence type="ECO:0000259" key="13">
    <source>
        <dbReference type="PROSITE" id="PS50075"/>
    </source>
</evidence>
<evidence type="ECO:0000256" key="3">
    <source>
        <dbReference type="ARBA" id="ARBA00010930"/>
    </source>
</evidence>
<dbReference type="InterPro" id="IPR003231">
    <property type="entry name" value="ACP"/>
</dbReference>
<evidence type="ECO:0000256" key="5">
    <source>
        <dbReference type="ARBA" id="ARBA00022516"/>
    </source>
</evidence>
<dbReference type="InterPro" id="IPR006162">
    <property type="entry name" value="Ppantetheine_attach_site"/>
</dbReference>
<comment type="similarity">
    <text evidence="2">Belongs to the SMP-30/CGR1 family.</text>
</comment>
<keyword evidence="5 12" id="KW-0444">Lipid biosynthesis</keyword>
<dbReference type="Gene3D" id="2.120.10.30">
    <property type="entry name" value="TolB, C-terminal domain"/>
    <property type="match status" value="1"/>
</dbReference>
<feature type="domain" description="Carrier" evidence="13">
    <location>
        <begin position="47"/>
        <end position="122"/>
    </location>
</feature>
<dbReference type="InterPro" id="IPR036736">
    <property type="entry name" value="ACP-like_sf"/>
</dbReference>
<dbReference type="SUPFAM" id="SSF63829">
    <property type="entry name" value="Calcium-dependent phosphotriesterase"/>
    <property type="match status" value="1"/>
</dbReference>
<comment type="cofactor">
    <cofactor evidence="11">
        <name>Zn(2+)</name>
        <dbReference type="ChEBI" id="CHEBI:29105"/>
    </cofactor>
    <text evidence="11">Binds 1 divalent metal cation per subunit.</text>
</comment>
<sequence length="479" mass="52115">MFRLAARNFAARNIAVRSVAAPRIALAARTRFVPCAAFSAAAGLSKEEITQRVLDVLKGFEKVDPSKLAPTSSFSEDLGLDSLDAVEVVMAVEEEFAIEIPDAEADEIKTVQQAIDYIAKTPADSGPMQENSLQLCPPHLRVATLLPIGQVLLSPGYIWPVSQDDPLYPAAMPLRQIRVEKPLLHVNCSLGEGPLYDPNTSTLHFVDIEQNKVYHYNTASGSLESEQFEESVTCLALRRGRQGLACATTHGFAVIEENSKLRYLSRPLPAAFQPFTRFNDGACDSEGRFVAGTLYNKAHDVPGQLYIYDPKLDACELLEPGPFTDSNGLGWTDDGATMLFTDSFSNKIYAYDYSCGKVSGKRVFVDALSQGLPEGTYPDGLCIDKDGGVWSARWGGSKIIRYTKDGQMDLEVYFPKALNITACTFGGPNNDQLYVTSAHCGACGGDASRQVDYPDSGNLFVVDLSGAFSGGEWRFEFAG</sequence>
<dbReference type="PANTHER" id="PTHR10907:SF47">
    <property type="entry name" value="REGUCALCIN"/>
    <property type="match status" value="1"/>
</dbReference>
<reference evidence="14" key="1">
    <citation type="submission" date="2022-11" db="EMBL/GenBank/DDBJ databases">
        <title>Genome Sequence of Cubamyces cubensis.</title>
        <authorList>
            <person name="Buettner E."/>
        </authorList>
    </citation>
    <scope>NUCLEOTIDE SEQUENCE</scope>
    <source>
        <strain evidence="14">MPL-01</strain>
    </source>
</reference>
<keyword evidence="15" id="KW-1185">Reference proteome</keyword>
<dbReference type="AlphaFoldDB" id="A0AAD7U0L1"/>
<dbReference type="Proteomes" id="UP001215151">
    <property type="component" value="Unassembled WGS sequence"/>
</dbReference>
<keyword evidence="6" id="KW-0597">Phosphoprotein</keyword>
<feature type="binding site" evidence="11">
    <location>
        <position position="327"/>
    </location>
    <ligand>
        <name>a divalent metal cation</name>
        <dbReference type="ChEBI" id="CHEBI:60240"/>
    </ligand>
</feature>
<dbReference type="GO" id="GO:0019853">
    <property type="term" value="P:L-ascorbic acid biosynthetic process"/>
    <property type="evidence" value="ECO:0007669"/>
    <property type="project" value="TreeGrafter"/>
</dbReference>
<dbReference type="GO" id="GO:0006633">
    <property type="term" value="P:fatty acid biosynthetic process"/>
    <property type="evidence" value="ECO:0007669"/>
    <property type="project" value="UniProtKB-KW"/>
</dbReference>
<dbReference type="EMBL" id="JAPEVG010000034">
    <property type="protein sequence ID" value="KAJ8494630.1"/>
    <property type="molecule type" value="Genomic_DNA"/>
</dbReference>
<keyword evidence="8" id="KW-0443">Lipid metabolism</keyword>
<evidence type="ECO:0000256" key="1">
    <source>
        <dbReference type="ARBA" id="ARBA00005194"/>
    </source>
</evidence>
<feature type="binding site" evidence="11">
    <location>
        <position position="277"/>
    </location>
    <ligand>
        <name>substrate</name>
    </ligand>
</feature>
<organism evidence="14 15">
    <name type="scientific">Trametes cubensis</name>
    <dbReference type="NCBI Taxonomy" id="1111947"/>
    <lineage>
        <taxon>Eukaryota</taxon>
        <taxon>Fungi</taxon>
        <taxon>Dikarya</taxon>
        <taxon>Basidiomycota</taxon>
        <taxon>Agaricomycotina</taxon>
        <taxon>Agaricomycetes</taxon>
        <taxon>Polyporales</taxon>
        <taxon>Polyporaceae</taxon>
        <taxon>Trametes</taxon>
    </lineage>
</organism>
<keyword evidence="7" id="KW-0276">Fatty acid metabolism</keyword>
<dbReference type="PROSITE" id="PS00012">
    <property type="entry name" value="PHOSPHOPANTETHEINE"/>
    <property type="match status" value="1"/>
</dbReference>
<name>A0AAD7U0L1_9APHY</name>
<feature type="binding site" evidence="11">
    <location>
        <position position="192"/>
    </location>
    <ligand>
        <name>a divalent metal cation</name>
        <dbReference type="ChEBI" id="CHEBI:60240"/>
    </ligand>
</feature>
<evidence type="ECO:0000256" key="4">
    <source>
        <dbReference type="ARBA" id="ARBA00022450"/>
    </source>
</evidence>
<feature type="binding site" evidence="11">
    <location>
        <position position="279"/>
    </location>
    <ligand>
        <name>substrate</name>
    </ligand>
</feature>
<evidence type="ECO:0000313" key="15">
    <source>
        <dbReference type="Proteomes" id="UP001215151"/>
    </source>
</evidence>
<dbReference type="InterPro" id="IPR013658">
    <property type="entry name" value="SGL"/>
</dbReference>
<evidence type="ECO:0000256" key="7">
    <source>
        <dbReference type="ARBA" id="ARBA00022832"/>
    </source>
</evidence>
<dbReference type="PROSITE" id="PS50075">
    <property type="entry name" value="CARRIER"/>
    <property type="match status" value="1"/>
</dbReference>
<dbReference type="FunFam" id="1.10.1200.10:FF:000003">
    <property type="entry name" value="Acyl carrier protein"/>
    <property type="match status" value="1"/>
</dbReference>
<comment type="pathway">
    <text evidence="1">Lipid metabolism; fatty acid biosynthesis.</text>
</comment>
<feature type="binding site" evidence="11">
    <location>
        <position position="379"/>
    </location>
    <ligand>
        <name>a divalent metal cation</name>
        <dbReference type="ChEBI" id="CHEBI:60240"/>
    </ligand>
</feature>
<evidence type="ECO:0000256" key="2">
    <source>
        <dbReference type="ARBA" id="ARBA00008853"/>
    </source>
</evidence>
<dbReference type="GO" id="GO:0099128">
    <property type="term" value="C:mitochondrial [2Fe-2S] assembly complex"/>
    <property type="evidence" value="ECO:0007669"/>
    <property type="project" value="UniProtKB-ARBA"/>
</dbReference>
<keyword evidence="11" id="KW-0862">Zinc</keyword>
<proteinExistence type="inferred from homology"/>
<dbReference type="Gene3D" id="1.10.1200.10">
    <property type="entry name" value="ACP-like"/>
    <property type="match status" value="1"/>
</dbReference>
<dbReference type="InterPro" id="IPR009081">
    <property type="entry name" value="PP-bd_ACP"/>
</dbReference>
<dbReference type="NCBIfam" id="NF002148">
    <property type="entry name" value="PRK00982.1-2"/>
    <property type="match status" value="1"/>
</dbReference>
<dbReference type="PRINTS" id="PR01790">
    <property type="entry name" value="SMP30FAMILY"/>
</dbReference>
<comment type="similarity">
    <text evidence="3">Belongs to the acyl carrier protein (ACP) family.</text>
</comment>
<dbReference type="GO" id="GO:0004341">
    <property type="term" value="F:gluconolactonase activity"/>
    <property type="evidence" value="ECO:0007669"/>
    <property type="project" value="TreeGrafter"/>
</dbReference>
<protein>
    <recommendedName>
        <fullName evidence="12">Acyl carrier protein</fullName>
    </recommendedName>
</protein>
<keyword evidence="4 12" id="KW-0596">Phosphopantetheine</keyword>
<evidence type="ECO:0000256" key="11">
    <source>
        <dbReference type="PIRSR" id="PIRSR605511-2"/>
    </source>
</evidence>
<gene>
    <name evidence="14" type="ORF">ONZ51_g2232</name>
</gene>
<evidence type="ECO:0000256" key="8">
    <source>
        <dbReference type="ARBA" id="ARBA00023098"/>
    </source>
</evidence>
<dbReference type="Pfam" id="PF00550">
    <property type="entry name" value="PP-binding"/>
    <property type="match status" value="1"/>
</dbReference>
<dbReference type="NCBIfam" id="TIGR00517">
    <property type="entry name" value="acyl_carrier"/>
    <property type="match status" value="1"/>
</dbReference>
<keyword evidence="9 12" id="KW-0275">Fatty acid biosynthesis</keyword>
<evidence type="ECO:0000313" key="14">
    <source>
        <dbReference type="EMBL" id="KAJ8494630.1"/>
    </source>
</evidence>
<comment type="function">
    <text evidence="12">Carrier of the growing fatty acid chain in fatty acid biosynthesis.</text>
</comment>
<dbReference type="SUPFAM" id="SSF47336">
    <property type="entry name" value="ACP-like"/>
    <property type="match status" value="1"/>
</dbReference>
<evidence type="ECO:0000256" key="10">
    <source>
        <dbReference type="PIRSR" id="PIRSR605511-1"/>
    </source>
</evidence>
<evidence type="ECO:0000256" key="12">
    <source>
        <dbReference type="RuleBase" id="RU000722"/>
    </source>
</evidence>
<evidence type="ECO:0000256" key="9">
    <source>
        <dbReference type="ARBA" id="ARBA00023160"/>
    </source>
</evidence>
<keyword evidence="11" id="KW-0479">Metal-binding</keyword>
<feature type="active site" description="Proton donor/acceptor" evidence="10">
    <location>
        <position position="379"/>
    </location>
</feature>
<dbReference type="HAMAP" id="MF_01217">
    <property type="entry name" value="Acyl_carrier"/>
    <property type="match status" value="1"/>
</dbReference>